<sequence>MRKFSIWPKRADPPLRVGSPRGSSQGKRRRFEPSSRHRLASTGAPIATETATVRRLRQKRRLGSTECVERRLAPRRAALGTSAGGAEVAAARAYSARVFCLILQLVISFPFAGTNIQTNEEVAIKLVSSLANKLAIK</sequence>
<organism evidence="2 3">
    <name type="scientific">Gossypium davidsonii</name>
    <name type="common">Davidson's cotton</name>
    <name type="synonym">Gossypium klotzschianum subsp. davidsonii</name>
    <dbReference type="NCBI Taxonomy" id="34287"/>
    <lineage>
        <taxon>Eukaryota</taxon>
        <taxon>Viridiplantae</taxon>
        <taxon>Streptophyta</taxon>
        <taxon>Embryophyta</taxon>
        <taxon>Tracheophyta</taxon>
        <taxon>Spermatophyta</taxon>
        <taxon>Magnoliopsida</taxon>
        <taxon>eudicotyledons</taxon>
        <taxon>Gunneridae</taxon>
        <taxon>Pentapetalae</taxon>
        <taxon>rosids</taxon>
        <taxon>malvids</taxon>
        <taxon>Malvales</taxon>
        <taxon>Malvaceae</taxon>
        <taxon>Malvoideae</taxon>
        <taxon>Gossypium</taxon>
    </lineage>
</organism>
<reference evidence="2 3" key="1">
    <citation type="journal article" date="2019" name="Genome Biol. Evol.">
        <title>Insights into the evolution of the New World diploid cottons (Gossypium, subgenus Houzingenia) based on genome sequencing.</title>
        <authorList>
            <person name="Grover C.E."/>
            <person name="Arick M.A. 2nd"/>
            <person name="Thrash A."/>
            <person name="Conover J.L."/>
            <person name="Sanders W.S."/>
            <person name="Peterson D.G."/>
            <person name="Frelichowski J.E."/>
            <person name="Scheffler J.A."/>
            <person name="Scheffler B.E."/>
            <person name="Wendel J.F."/>
        </authorList>
    </citation>
    <scope>NUCLEOTIDE SEQUENCE [LARGE SCALE GENOMIC DNA]</scope>
    <source>
        <strain evidence="2">27</strain>
        <tissue evidence="2">Leaf</tissue>
    </source>
</reference>
<evidence type="ECO:0000256" key="1">
    <source>
        <dbReference type="SAM" id="MobiDB-lite"/>
    </source>
</evidence>
<dbReference type="EMBL" id="JABFAC010000013">
    <property type="protein sequence ID" value="MBA0633086.1"/>
    <property type="molecule type" value="Genomic_DNA"/>
</dbReference>
<dbReference type="AlphaFoldDB" id="A0A7J8T5Q5"/>
<gene>
    <name evidence="2" type="ORF">Godav_001735</name>
</gene>
<feature type="region of interest" description="Disordered" evidence="1">
    <location>
        <begin position="1"/>
        <end position="45"/>
    </location>
</feature>
<evidence type="ECO:0000313" key="3">
    <source>
        <dbReference type="Proteomes" id="UP000593561"/>
    </source>
</evidence>
<protein>
    <submittedName>
        <fullName evidence="2">Uncharacterized protein</fullName>
    </submittedName>
</protein>
<accession>A0A7J8T5Q5</accession>
<keyword evidence="3" id="KW-1185">Reference proteome</keyword>
<evidence type="ECO:0000313" key="2">
    <source>
        <dbReference type="EMBL" id="MBA0633086.1"/>
    </source>
</evidence>
<name>A0A7J8T5Q5_GOSDV</name>
<dbReference type="Proteomes" id="UP000593561">
    <property type="component" value="Unassembled WGS sequence"/>
</dbReference>
<comment type="caution">
    <text evidence="2">The sequence shown here is derived from an EMBL/GenBank/DDBJ whole genome shotgun (WGS) entry which is preliminary data.</text>
</comment>
<proteinExistence type="predicted"/>